<feature type="coiled-coil region" evidence="1">
    <location>
        <begin position="24"/>
        <end position="58"/>
    </location>
</feature>
<sequence length="75" mass="8412">MFVEQVEAWRDACIEANGGMAAQAGKLQKELRTKEQENKALSRELRRKEAALAEAAALLVLRKKAQAIWGDQEDE</sequence>
<name>A0A934J615_9BACL</name>
<proteinExistence type="predicted"/>
<dbReference type="AlphaFoldDB" id="A0A934J615"/>
<organism evidence="2 3">
    <name type="scientific">Paenibacillus roseus</name>
    <dbReference type="NCBI Taxonomy" id="2798579"/>
    <lineage>
        <taxon>Bacteria</taxon>
        <taxon>Bacillati</taxon>
        <taxon>Bacillota</taxon>
        <taxon>Bacilli</taxon>
        <taxon>Bacillales</taxon>
        <taxon>Paenibacillaceae</taxon>
        <taxon>Paenibacillus</taxon>
    </lineage>
</organism>
<keyword evidence="1" id="KW-0175">Coiled coil</keyword>
<keyword evidence="3" id="KW-1185">Reference proteome</keyword>
<evidence type="ECO:0000313" key="3">
    <source>
        <dbReference type="Proteomes" id="UP000640274"/>
    </source>
</evidence>
<evidence type="ECO:0000313" key="2">
    <source>
        <dbReference type="EMBL" id="MBJ6363929.1"/>
    </source>
</evidence>
<dbReference type="Proteomes" id="UP000640274">
    <property type="component" value="Unassembled WGS sequence"/>
</dbReference>
<gene>
    <name evidence="2" type="ORF">JFN88_22190</name>
</gene>
<dbReference type="EMBL" id="JAELUP010000107">
    <property type="protein sequence ID" value="MBJ6363929.1"/>
    <property type="molecule type" value="Genomic_DNA"/>
</dbReference>
<comment type="caution">
    <text evidence="2">The sequence shown here is derived from an EMBL/GenBank/DDBJ whole genome shotgun (WGS) entry which is preliminary data.</text>
</comment>
<accession>A0A934J615</accession>
<evidence type="ECO:0000256" key="1">
    <source>
        <dbReference type="SAM" id="Coils"/>
    </source>
</evidence>
<reference evidence="2" key="1">
    <citation type="submission" date="2020-12" db="EMBL/GenBank/DDBJ databases">
        <authorList>
            <person name="Huq M.A."/>
        </authorList>
    </citation>
    <scope>NUCLEOTIDE SEQUENCE</scope>
    <source>
        <strain evidence="2">MAHUQ-46</strain>
    </source>
</reference>
<protein>
    <submittedName>
        <fullName evidence="2">Transposase</fullName>
    </submittedName>
</protein>